<dbReference type="OrthoDB" id="5015991at2759"/>
<evidence type="ECO:0000313" key="2">
    <source>
        <dbReference type="Proteomes" id="UP000247810"/>
    </source>
</evidence>
<name>A0A319DYP9_9EURO</name>
<sequence>MCFFNQKRFSCGDWVWTSFVHKCNTEMRADDTCITRLVNLTEHEATQCILCEKIQAKYRRRAVEVDRMNRWRREGSLLVASMDKCEREILRLDKEIGDIEMERDQHRRSI</sequence>
<feature type="non-terminal residue" evidence="1">
    <location>
        <position position="110"/>
    </location>
</feature>
<reference evidence="1 2" key="1">
    <citation type="submission" date="2018-02" db="EMBL/GenBank/DDBJ databases">
        <title>The genomes of Aspergillus section Nigri reveals drivers in fungal speciation.</title>
        <authorList>
            <consortium name="DOE Joint Genome Institute"/>
            <person name="Vesth T.C."/>
            <person name="Nybo J."/>
            <person name="Theobald S."/>
            <person name="Brandl J."/>
            <person name="Frisvad J.C."/>
            <person name="Nielsen K.F."/>
            <person name="Lyhne E.K."/>
            <person name="Kogle M.E."/>
            <person name="Kuo A."/>
            <person name="Riley R."/>
            <person name="Clum A."/>
            <person name="Nolan M."/>
            <person name="Lipzen A."/>
            <person name="Salamov A."/>
            <person name="Henrissat B."/>
            <person name="Wiebenga A."/>
            <person name="De vries R.P."/>
            <person name="Grigoriev I.V."/>
            <person name="Mortensen U.H."/>
            <person name="Andersen M.R."/>
            <person name="Baker S.E."/>
        </authorList>
    </citation>
    <scope>NUCLEOTIDE SEQUENCE [LARGE SCALE GENOMIC DNA]</scope>
    <source>
        <strain evidence="1 2">CBS 707.79</strain>
    </source>
</reference>
<protein>
    <submittedName>
        <fullName evidence="1">Uncharacterized protein</fullName>
    </submittedName>
</protein>
<evidence type="ECO:0000313" key="1">
    <source>
        <dbReference type="EMBL" id="PYH96563.1"/>
    </source>
</evidence>
<proteinExistence type="predicted"/>
<dbReference type="VEuPathDB" id="FungiDB:BO71DRAFT_302299"/>
<keyword evidence="2" id="KW-1185">Reference proteome</keyword>
<gene>
    <name evidence="1" type="ORF">BO71DRAFT_302299</name>
</gene>
<dbReference type="AlphaFoldDB" id="A0A319DYP9"/>
<dbReference type="Proteomes" id="UP000247810">
    <property type="component" value="Unassembled WGS sequence"/>
</dbReference>
<organism evidence="1 2">
    <name type="scientific">Aspergillus ellipticus CBS 707.79</name>
    <dbReference type="NCBI Taxonomy" id="1448320"/>
    <lineage>
        <taxon>Eukaryota</taxon>
        <taxon>Fungi</taxon>
        <taxon>Dikarya</taxon>
        <taxon>Ascomycota</taxon>
        <taxon>Pezizomycotina</taxon>
        <taxon>Eurotiomycetes</taxon>
        <taxon>Eurotiomycetidae</taxon>
        <taxon>Eurotiales</taxon>
        <taxon>Aspergillaceae</taxon>
        <taxon>Aspergillus</taxon>
        <taxon>Aspergillus subgen. Circumdati</taxon>
    </lineage>
</organism>
<dbReference type="EMBL" id="KZ825836">
    <property type="protein sequence ID" value="PYH96563.1"/>
    <property type="molecule type" value="Genomic_DNA"/>
</dbReference>
<accession>A0A319DYP9</accession>